<comment type="caution">
    <text evidence="9">The sequence shown here is derived from an EMBL/GenBank/DDBJ whole genome shotgun (WGS) entry which is preliminary data.</text>
</comment>
<keyword evidence="4" id="KW-0963">Cytoplasm</keyword>
<evidence type="ECO:0000256" key="5">
    <source>
        <dbReference type="ARBA" id="ARBA00022835"/>
    </source>
</evidence>
<dbReference type="GO" id="GO:0000467">
    <property type="term" value="P:exonucleolytic trimming to generate mature 3'-end of 5.8S rRNA from tricistronic rRNA transcript (SSU-rRNA, 5.8S rRNA, LSU-rRNA)"/>
    <property type="evidence" value="ECO:0007669"/>
    <property type="project" value="TreeGrafter"/>
</dbReference>
<dbReference type="Gene3D" id="3.30.230.70">
    <property type="entry name" value="GHMP Kinase, N-terminal domain"/>
    <property type="match status" value="1"/>
</dbReference>
<dbReference type="PANTHER" id="PTHR11097">
    <property type="entry name" value="EXOSOME COMPLEX EXONUCLEASE RIBOSOMAL RNA PROCESSING PROTEIN"/>
    <property type="match status" value="1"/>
</dbReference>
<keyword evidence="10" id="KW-1185">Reference proteome</keyword>
<dbReference type="GO" id="GO:0071035">
    <property type="term" value="P:nuclear polyadenylation-dependent rRNA catabolic process"/>
    <property type="evidence" value="ECO:0007669"/>
    <property type="project" value="TreeGrafter"/>
</dbReference>
<dbReference type="InterPro" id="IPR027408">
    <property type="entry name" value="PNPase/RNase_PH_dom_sf"/>
</dbReference>
<dbReference type="Proteomes" id="UP000886998">
    <property type="component" value="Unassembled WGS sequence"/>
</dbReference>
<evidence type="ECO:0000256" key="6">
    <source>
        <dbReference type="ARBA" id="ARBA00042523"/>
    </source>
</evidence>
<evidence type="ECO:0000313" key="9">
    <source>
        <dbReference type="EMBL" id="GFY55600.1"/>
    </source>
</evidence>
<dbReference type="GO" id="GO:0071028">
    <property type="term" value="P:nuclear mRNA surveillance"/>
    <property type="evidence" value="ECO:0007669"/>
    <property type="project" value="TreeGrafter"/>
</dbReference>
<dbReference type="AlphaFoldDB" id="A0A8X6XN45"/>
<comment type="subcellular location">
    <subcellularLocation>
        <location evidence="1">Cytoplasm</location>
    </subcellularLocation>
    <subcellularLocation>
        <location evidence="2">Nucleus</location>
        <location evidence="2">Nucleolus</location>
    </subcellularLocation>
</comment>
<evidence type="ECO:0000256" key="1">
    <source>
        <dbReference type="ARBA" id="ARBA00004496"/>
    </source>
</evidence>
<sequence>MLQEAEKIYIIHGIQENIRSDGRANLDYRRIELETDVIANCNGSCLLKIADTKLLAGVKAELTTPQASSPDKGWIEVSIESTPHANLEFEGRGGDDFSSEVSNILTQVCNNEKLVNLKSLCVIPGQQAWVLYVDIMVLGYGGNFIDAASMATKAALFDTKIQSVSVKCDGENEPEIVVSDDPYDVFSLDVVQLPLLITLYRVGSEFIIDATGEEEACSICKLVLAISPKETVMVKQIGGSGSLHIESIKDGIDVGQEIGKSLQNQLFESLEREKTIPKKKKCLF</sequence>
<evidence type="ECO:0000256" key="2">
    <source>
        <dbReference type="ARBA" id="ARBA00004604"/>
    </source>
</evidence>
<reference evidence="9" key="1">
    <citation type="submission" date="2020-08" db="EMBL/GenBank/DDBJ databases">
        <title>Multicomponent nature underlies the extraordinary mechanical properties of spider dragline silk.</title>
        <authorList>
            <person name="Kono N."/>
            <person name="Nakamura H."/>
            <person name="Mori M."/>
            <person name="Yoshida Y."/>
            <person name="Ohtoshi R."/>
            <person name="Malay A.D."/>
            <person name="Moran D.A.P."/>
            <person name="Tomita M."/>
            <person name="Numata K."/>
            <person name="Arakawa K."/>
        </authorList>
    </citation>
    <scope>NUCLEOTIDE SEQUENCE</scope>
</reference>
<dbReference type="GO" id="GO:0071038">
    <property type="term" value="P:TRAMP-dependent tRNA surveillance pathway"/>
    <property type="evidence" value="ECO:0007669"/>
    <property type="project" value="TreeGrafter"/>
</dbReference>
<dbReference type="PANTHER" id="PTHR11097:SF8">
    <property type="entry name" value="EXOSOME COMPLEX COMPONENT RRP42"/>
    <property type="match status" value="1"/>
</dbReference>
<feature type="domain" description="Exoribonuclease phosphorolytic" evidence="7">
    <location>
        <begin position="28"/>
        <end position="161"/>
    </location>
</feature>
<name>A0A8X6XN45_9ARAC</name>
<dbReference type="GO" id="GO:0034473">
    <property type="term" value="P:U1 snRNA 3'-end processing"/>
    <property type="evidence" value="ECO:0007669"/>
    <property type="project" value="TreeGrafter"/>
</dbReference>
<accession>A0A8X6XN45</accession>
<dbReference type="InterPro" id="IPR020568">
    <property type="entry name" value="Ribosomal_Su5_D2-typ_SF"/>
</dbReference>
<evidence type="ECO:0000256" key="4">
    <source>
        <dbReference type="ARBA" id="ARBA00022490"/>
    </source>
</evidence>
<dbReference type="GO" id="GO:0005730">
    <property type="term" value="C:nucleolus"/>
    <property type="evidence" value="ECO:0007669"/>
    <property type="project" value="UniProtKB-SubCell"/>
</dbReference>
<dbReference type="EMBL" id="BMAV01010491">
    <property type="protein sequence ID" value="GFY55600.1"/>
    <property type="molecule type" value="Genomic_DNA"/>
</dbReference>
<dbReference type="CDD" id="cd11367">
    <property type="entry name" value="RNase_PH_RRP42"/>
    <property type="match status" value="1"/>
</dbReference>
<keyword evidence="5" id="KW-0271">Exosome</keyword>
<dbReference type="GO" id="GO:0034476">
    <property type="term" value="P:U5 snRNA 3'-end processing"/>
    <property type="evidence" value="ECO:0007669"/>
    <property type="project" value="TreeGrafter"/>
</dbReference>
<dbReference type="OrthoDB" id="272245at2759"/>
<proteinExistence type="inferred from homology"/>
<dbReference type="SUPFAM" id="SSF54211">
    <property type="entry name" value="Ribosomal protein S5 domain 2-like"/>
    <property type="match status" value="1"/>
</dbReference>
<dbReference type="GO" id="GO:0000176">
    <property type="term" value="C:nuclear exosome (RNase complex)"/>
    <property type="evidence" value="ECO:0007669"/>
    <property type="project" value="TreeGrafter"/>
</dbReference>
<comment type="similarity">
    <text evidence="3">Belongs to the RNase PH family.</text>
</comment>
<dbReference type="InterPro" id="IPR036345">
    <property type="entry name" value="ExoRNase_PH_dom2_sf"/>
</dbReference>
<dbReference type="Pfam" id="PF01138">
    <property type="entry name" value="RNase_PH"/>
    <property type="match status" value="1"/>
</dbReference>
<dbReference type="InterPro" id="IPR050590">
    <property type="entry name" value="Exosome_comp_Rrp42_subfam"/>
</dbReference>
<feature type="domain" description="Exoribonuclease phosphorolytic" evidence="8">
    <location>
        <begin position="193"/>
        <end position="257"/>
    </location>
</feature>
<evidence type="ECO:0000259" key="8">
    <source>
        <dbReference type="Pfam" id="PF03725"/>
    </source>
</evidence>
<dbReference type="GO" id="GO:0016075">
    <property type="term" value="P:rRNA catabolic process"/>
    <property type="evidence" value="ECO:0007669"/>
    <property type="project" value="TreeGrafter"/>
</dbReference>
<dbReference type="GO" id="GO:0034475">
    <property type="term" value="P:U4 snRNA 3'-end processing"/>
    <property type="evidence" value="ECO:0007669"/>
    <property type="project" value="TreeGrafter"/>
</dbReference>
<dbReference type="InterPro" id="IPR001247">
    <property type="entry name" value="ExoRNase_PH_dom1"/>
</dbReference>
<evidence type="ECO:0000259" key="7">
    <source>
        <dbReference type="Pfam" id="PF01138"/>
    </source>
</evidence>
<dbReference type="GO" id="GO:0000177">
    <property type="term" value="C:cytoplasmic exosome (RNase complex)"/>
    <property type="evidence" value="ECO:0007669"/>
    <property type="project" value="TreeGrafter"/>
</dbReference>
<organism evidence="9 10">
    <name type="scientific">Trichonephila inaurata madagascariensis</name>
    <dbReference type="NCBI Taxonomy" id="2747483"/>
    <lineage>
        <taxon>Eukaryota</taxon>
        <taxon>Metazoa</taxon>
        <taxon>Ecdysozoa</taxon>
        <taxon>Arthropoda</taxon>
        <taxon>Chelicerata</taxon>
        <taxon>Arachnida</taxon>
        <taxon>Araneae</taxon>
        <taxon>Araneomorphae</taxon>
        <taxon>Entelegynae</taxon>
        <taxon>Araneoidea</taxon>
        <taxon>Nephilidae</taxon>
        <taxon>Trichonephila</taxon>
        <taxon>Trichonephila inaurata</taxon>
    </lineage>
</organism>
<evidence type="ECO:0000256" key="3">
    <source>
        <dbReference type="ARBA" id="ARBA00006678"/>
    </source>
</evidence>
<evidence type="ECO:0000313" key="10">
    <source>
        <dbReference type="Proteomes" id="UP000886998"/>
    </source>
</evidence>
<dbReference type="GO" id="GO:0035925">
    <property type="term" value="F:mRNA 3'-UTR AU-rich region binding"/>
    <property type="evidence" value="ECO:0007669"/>
    <property type="project" value="TreeGrafter"/>
</dbReference>
<protein>
    <recommendedName>
        <fullName evidence="6">Ribosomal RNA-processing protein 42</fullName>
    </recommendedName>
</protein>
<gene>
    <name evidence="9" type="primary">EXOSC7</name>
    <name evidence="9" type="ORF">TNIN_473411</name>
</gene>
<dbReference type="Pfam" id="PF03725">
    <property type="entry name" value="RNase_PH_C"/>
    <property type="match status" value="1"/>
</dbReference>
<dbReference type="SUPFAM" id="SSF55666">
    <property type="entry name" value="Ribonuclease PH domain 2-like"/>
    <property type="match status" value="1"/>
</dbReference>
<dbReference type="InterPro" id="IPR015847">
    <property type="entry name" value="ExoRNase_PH_dom2"/>
</dbReference>